<evidence type="ECO:0000313" key="4">
    <source>
        <dbReference type="EMBL" id="CAI9783173.1"/>
    </source>
</evidence>
<dbReference type="PANTHER" id="PTHR11926">
    <property type="entry name" value="GLUCOSYL/GLUCURONOSYL TRANSFERASES"/>
    <property type="match status" value="1"/>
</dbReference>
<evidence type="ECO:0000256" key="1">
    <source>
        <dbReference type="ARBA" id="ARBA00009995"/>
    </source>
</evidence>
<dbReference type="AlphaFoldDB" id="A0AAD2A7Y8"/>
<evidence type="ECO:0000256" key="2">
    <source>
        <dbReference type="ARBA" id="ARBA00022676"/>
    </source>
</evidence>
<accession>A0AAD2A7Y8</accession>
<dbReference type="GO" id="GO:0080044">
    <property type="term" value="F:quercetin 7-O-glucosyltransferase activity"/>
    <property type="evidence" value="ECO:0007669"/>
    <property type="project" value="TreeGrafter"/>
</dbReference>
<reference evidence="4" key="1">
    <citation type="submission" date="2023-05" db="EMBL/GenBank/DDBJ databases">
        <authorList>
            <person name="Huff M."/>
        </authorList>
    </citation>
    <scope>NUCLEOTIDE SEQUENCE</scope>
</reference>
<keyword evidence="5" id="KW-1185">Reference proteome</keyword>
<dbReference type="GO" id="GO:0080043">
    <property type="term" value="F:quercetin 3-O-glucosyltransferase activity"/>
    <property type="evidence" value="ECO:0007669"/>
    <property type="project" value="TreeGrafter"/>
</dbReference>
<protein>
    <recommendedName>
        <fullName evidence="6">Glycosyltransferase</fullName>
    </recommendedName>
</protein>
<name>A0AAD2A7Y8_9LAMI</name>
<gene>
    <name evidence="4" type="ORF">FPE_LOCUS30603</name>
</gene>
<evidence type="ECO:0000256" key="3">
    <source>
        <dbReference type="ARBA" id="ARBA00022679"/>
    </source>
</evidence>
<dbReference type="FunFam" id="3.40.50.2000:FF:000078">
    <property type="entry name" value="Glycosyltransferase"/>
    <property type="match status" value="1"/>
</dbReference>
<sequence length="479" mass="54669">MEESRGKPHAIMIAFLYQGHITPFTNLAIKLASKDFIVTFVHTEYVHHMLSQSHHNDSSAPFDFFRDARKSGLDMRYTTISDGFPTEFDRLLNLEEFWDSLLRDFPVRVDELVGKIIQSDPSSVHFLIADTFYSWPAKIAKKYNLVSVSMWTETALVFSIAYHLKLLKENDHFPPMDNSEDFVNYIPGVQSISTKDLMSYCVAANDPTTSIVYRIVFRAFEEVKKADFILHNTVHELESETLLALDQKQPNYAIGPINFYDCARSTTMADSLFSKSDCTEWLDSKPPRSVMYVSFGSLVQTSKQIIEEIAHGLLLSEVNFIWIVRADAVSYSDTVVLPMEFMNEIKDKGLIIPWCNQTEVLSNPAVGGFTTHCGWNSILESIWSGVPMICYPVTYDQPTNRKLVVDDWKIGINLCDGISVTREEVAYKIKNLMSGETSNGLRQEIEKMRKILQDALKIDGSSERYFDQFLKDLKDKILA</sequence>
<proteinExistence type="inferred from homology"/>
<evidence type="ECO:0000313" key="5">
    <source>
        <dbReference type="Proteomes" id="UP000834106"/>
    </source>
</evidence>
<dbReference type="SUPFAM" id="SSF53756">
    <property type="entry name" value="UDP-Glycosyltransferase/glycogen phosphorylase"/>
    <property type="match status" value="1"/>
</dbReference>
<dbReference type="Gene3D" id="3.40.50.2000">
    <property type="entry name" value="Glycogen Phosphorylase B"/>
    <property type="match status" value="2"/>
</dbReference>
<keyword evidence="2" id="KW-0328">Glycosyltransferase</keyword>
<organism evidence="4 5">
    <name type="scientific">Fraxinus pennsylvanica</name>
    <dbReference type="NCBI Taxonomy" id="56036"/>
    <lineage>
        <taxon>Eukaryota</taxon>
        <taxon>Viridiplantae</taxon>
        <taxon>Streptophyta</taxon>
        <taxon>Embryophyta</taxon>
        <taxon>Tracheophyta</taxon>
        <taxon>Spermatophyta</taxon>
        <taxon>Magnoliopsida</taxon>
        <taxon>eudicotyledons</taxon>
        <taxon>Gunneridae</taxon>
        <taxon>Pentapetalae</taxon>
        <taxon>asterids</taxon>
        <taxon>lamiids</taxon>
        <taxon>Lamiales</taxon>
        <taxon>Oleaceae</taxon>
        <taxon>Oleeae</taxon>
        <taxon>Fraxinus</taxon>
    </lineage>
</organism>
<dbReference type="PANTHER" id="PTHR11926:SF774">
    <property type="entry name" value="UDP-GLYCOSYLTRANSFERASE 85A1-RELATED"/>
    <property type="match status" value="1"/>
</dbReference>
<dbReference type="Proteomes" id="UP000834106">
    <property type="component" value="Chromosome 19"/>
</dbReference>
<dbReference type="CDD" id="cd03784">
    <property type="entry name" value="GT1_Gtf-like"/>
    <property type="match status" value="1"/>
</dbReference>
<dbReference type="InterPro" id="IPR002213">
    <property type="entry name" value="UDP_glucos_trans"/>
</dbReference>
<dbReference type="EMBL" id="OU503054">
    <property type="protein sequence ID" value="CAI9783173.1"/>
    <property type="molecule type" value="Genomic_DNA"/>
</dbReference>
<dbReference type="Pfam" id="PF00201">
    <property type="entry name" value="UDPGT"/>
    <property type="match status" value="1"/>
</dbReference>
<comment type="similarity">
    <text evidence="1">Belongs to the UDP-glycosyltransferase family.</text>
</comment>
<keyword evidence="3" id="KW-0808">Transferase</keyword>
<evidence type="ECO:0008006" key="6">
    <source>
        <dbReference type="Google" id="ProtNLM"/>
    </source>
</evidence>